<feature type="non-terminal residue" evidence="1">
    <location>
        <position position="66"/>
    </location>
</feature>
<dbReference type="Proteomes" id="UP000258309">
    <property type="component" value="Unassembled WGS sequence"/>
</dbReference>
<keyword evidence="2" id="KW-1185">Reference proteome</keyword>
<gene>
    <name evidence="1" type="ORF">B7463_g11153</name>
</gene>
<dbReference type="EMBL" id="NCSJ02000355">
    <property type="protein sequence ID" value="RFU25175.1"/>
    <property type="molecule type" value="Genomic_DNA"/>
</dbReference>
<protein>
    <submittedName>
        <fullName evidence="1">Uncharacterized protein</fullName>
    </submittedName>
</protein>
<feature type="non-terminal residue" evidence="1">
    <location>
        <position position="1"/>
    </location>
</feature>
<sequence>PAPAPAPAPGPSSPCRIVPALISPVGSFQPGGAGPAVPALAPTPAPAPALASPFPAERLHNLMKMF</sequence>
<name>A0A3E2GVG6_SCYLI</name>
<accession>A0A3E2GVG6</accession>
<organism evidence="1 2">
    <name type="scientific">Scytalidium lignicola</name>
    <name type="common">Hyphomycete</name>
    <dbReference type="NCBI Taxonomy" id="5539"/>
    <lineage>
        <taxon>Eukaryota</taxon>
        <taxon>Fungi</taxon>
        <taxon>Dikarya</taxon>
        <taxon>Ascomycota</taxon>
        <taxon>Pezizomycotina</taxon>
        <taxon>Leotiomycetes</taxon>
        <taxon>Leotiomycetes incertae sedis</taxon>
        <taxon>Scytalidium</taxon>
    </lineage>
</organism>
<comment type="caution">
    <text evidence="1">The sequence shown here is derived from an EMBL/GenBank/DDBJ whole genome shotgun (WGS) entry which is preliminary data.</text>
</comment>
<reference evidence="1 2" key="1">
    <citation type="submission" date="2018-05" db="EMBL/GenBank/DDBJ databases">
        <title>Draft genome sequence of Scytalidium lignicola DSM 105466, a ubiquitous saprotrophic fungus.</title>
        <authorList>
            <person name="Buettner E."/>
            <person name="Gebauer A.M."/>
            <person name="Hofrichter M."/>
            <person name="Liers C."/>
            <person name="Kellner H."/>
        </authorList>
    </citation>
    <scope>NUCLEOTIDE SEQUENCE [LARGE SCALE GENOMIC DNA]</scope>
    <source>
        <strain evidence="1 2">DSM 105466</strain>
    </source>
</reference>
<evidence type="ECO:0000313" key="2">
    <source>
        <dbReference type="Proteomes" id="UP000258309"/>
    </source>
</evidence>
<evidence type="ECO:0000313" key="1">
    <source>
        <dbReference type="EMBL" id="RFU25175.1"/>
    </source>
</evidence>
<proteinExistence type="predicted"/>
<dbReference type="AlphaFoldDB" id="A0A3E2GVG6"/>